<evidence type="ECO:0000313" key="9">
    <source>
        <dbReference type="Proteomes" id="UP000199064"/>
    </source>
</evidence>
<gene>
    <name evidence="8" type="ORF">SAMN05216452_0452</name>
</gene>
<dbReference type="Proteomes" id="UP000199064">
    <property type="component" value="Unassembled WGS sequence"/>
</dbReference>
<dbReference type="EMBL" id="FNSL01000001">
    <property type="protein sequence ID" value="SEB36682.1"/>
    <property type="molecule type" value="Genomic_DNA"/>
</dbReference>
<comment type="similarity">
    <text evidence="2">Belongs to the EamA transporter family.</text>
</comment>
<dbReference type="InterPro" id="IPR037185">
    <property type="entry name" value="EmrE-like"/>
</dbReference>
<feature type="transmembrane region" description="Helical" evidence="6">
    <location>
        <begin position="163"/>
        <end position="184"/>
    </location>
</feature>
<dbReference type="PANTHER" id="PTHR32322:SF2">
    <property type="entry name" value="EAMA DOMAIN-CONTAINING PROTEIN"/>
    <property type="match status" value="1"/>
</dbReference>
<reference evidence="9" key="1">
    <citation type="submission" date="2016-10" db="EMBL/GenBank/DDBJ databases">
        <authorList>
            <person name="Varghese N."/>
            <person name="Submissions S."/>
        </authorList>
    </citation>
    <scope>NUCLEOTIDE SEQUENCE [LARGE SCALE GENOMIC DNA]</scope>
    <source>
        <strain evidence="9">ES.061</strain>
    </source>
</reference>
<feature type="domain" description="EamA" evidence="7">
    <location>
        <begin position="21"/>
        <end position="151"/>
    </location>
</feature>
<keyword evidence="5 6" id="KW-0472">Membrane</keyword>
<dbReference type="Gene3D" id="1.10.3730.20">
    <property type="match status" value="1"/>
</dbReference>
<keyword evidence="4 6" id="KW-1133">Transmembrane helix</keyword>
<feature type="transmembrane region" description="Helical" evidence="6">
    <location>
        <begin position="15"/>
        <end position="33"/>
    </location>
</feature>
<name>A0A1H4ITX6_9HYPH</name>
<evidence type="ECO:0000256" key="4">
    <source>
        <dbReference type="ARBA" id="ARBA00022989"/>
    </source>
</evidence>
<organism evidence="8 9">
    <name type="scientific">Nitratireductor aquibiodomus</name>
    <dbReference type="NCBI Taxonomy" id="204799"/>
    <lineage>
        <taxon>Bacteria</taxon>
        <taxon>Pseudomonadati</taxon>
        <taxon>Pseudomonadota</taxon>
        <taxon>Alphaproteobacteria</taxon>
        <taxon>Hyphomicrobiales</taxon>
        <taxon>Phyllobacteriaceae</taxon>
        <taxon>Nitratireductor</taxon>
    </lineage>
</organism>
<evidence type="ECO:0000259" key="7">
    <source>
        <dbReference type="Pfam" id="PF00892"/>
    </source>
</evidence>
<feature type="transmembrane region" description="Helical" evidence="6">
    <location>
        <begin position="225"/>
        <end position="248"/>
    </location>
</feature>
<evidence type="ECO:0000256" key="2">
    <source>
        <dbReference type="ARBA" id="ARBA00007362"/>
    </source>
</evidence>
<dbReference type="InterPro" id="IPR000620">
    <property type="entry name" value="EamA_dom"/>
</dbReference>
<dbReference type="AlphaFoldDB" id="A0A1H4ITX6"/>
<dbReference type="GO" id="GO:0016020">
    <property type="term" value="C:membrane"/>
    <property type="evidence" value="ECO:0007669"/>
    <property type="project" value="UniProtKB-SubCell"/>
</dbReference>
<evidence type="ECO:0000313" key="8">
    <source>
        <dbReference type="EMBL" id="SEB36682.1"/>
    </source>
</evidence>
<dbReference type="RefSeq" id="WP_090326450.1">
    <property type="nucleotide sequence ID" value="NZ_FNSL01000001.1"/>
</dbReference>
<feature type="transmembrane region" description="Helical" evidence="6">
    <location>
        <begin position="196"/>
        <end position="219"/>
    </location>
</feature>
<evidence type="ECO:0000256" key="1">
    <source>
        <dbReference type="ARBA" id="ARBA00004141"/>
    </source>
</evidence>
<sequence>MTTLSADATSTRRDAIDAFATIVMLGLTLTWGVNQVAIKLANIGFNPMLSMFLRSAVATLLVFLWCRYRGIRLFERDGTLWPGILAGLLFGLEFILVFFGLDYTSAARGALMLNTMPFWVLVGGHFFLGEKMSALRFGGLLLAFAGVVLVFSDNLSLPGPDALFGDVLCLVAGIAWAATIVVIKQSSLSNAGAEKTLLYQLSVSALLAIPFIPFGGPLLREVSTLATGALVFQAVFVVSFTYLVWFWLMRRYPASGLSSFTFLTPVFGVLSGGLLLGEPLTLKILLALCLIVLGLTVVNRPRRRVIPG</sequence>
<feature type="domain" description="EamA" evidence="7">
    <location>
        <begin position="164"/>
        <end position="299"/>
    </location>
</feature>
<evidence type="ECO:0000256" key="6">
    <source>
        <dbReference type="SAM" id="Phobius"/>
    </source>
</evidence>
<feature type="transmembrane region" description="Helical" evidence="6">
    <location>
        <begin position="45"/>
        <end position="66"/>
    </location>
</feature>
<feature type="transmembrane region" description="Helical" evidence="6">
    <location>
        <begin position="280"/>
        <end position="298"/>
    </location>
</feature>
<accession>A0A1H4ITX6</accession>
<evidence type="ECO:0000256" key="5">
    <source>
        <dbReference type="ARBA" id="ARBA00023136"/>
    </source>
</evidence>
<feature type="transmembrane region" description="Helical" evidence="6">
    <location>
        <begin position="255"/>
        <end position="274"/>
    </location>
</feature>
<dbReference type="InterPro" id="IPR050638">
    <property type="entry name" value="AA-Vitamin_Transporters"/>
</dbReference>
<dbReference type="Pfam" id="PF00892">
    <property type="entry name" value="EamA"/>
    <property type="match status" value="2"/>
</dbReference>
<proteinExistence type="inferred from homology"/>
<feature type="transmembrane region" description="Helical" evidence="6">
    <location>
        <begin position="134"/>
        <end position="151"/>
    </location>
</feature>
<protein>
    <submittedName>
        <fullName evidence="8">EamA-like transporter family protein</fullName>
    </submittedName>
</protein>
<dbReference type="PANTHER" id="PTHR32322">
    <property type="entry name" value="INNER MEMBRANE TRANSPORTER"/>
    <property type="match status" value="1"/>
</dbReference>
<feature type="transmembrane region" description="Helical" evidence="6">
    <location>
        <begin position="107"/>
        <end position="127"/>
    </location>
</feature>
<feature type="transmembrane region" description="Helical" evidence="6">
    <location>
        <begin position="78"/>
        <end position="101"/>
    </location>
</feature>
<keyword evidence="9" id="KW-1185">Reference proteome</keyword>
<keyword evidence="3 6" id="KW-0812">Transmembrane</keyword>
<evidence type="ECO:0000256" key="3">
    <source>
        <dbReference type="ARBA" id="ARBA00022692"/>
    </source>
</evidence>
<comment type="subcellular location">
    <subcellularLocation>
        <location evidence="1">Membrane</location>
        <topology evidence="1">Multi-pass membrane protein</topology>
    </subcellularLocation>
</comment>
<dbReference type="SUPFAM" id="SSF103481">
    <property type="entry name" value="Multidrug resistance efflux transporter EmrE"/>
    <property type="match status" value="2"/>
</dbReference>